<comment type="similarity">
    <text evidence="1">Belongs to the bacterial microcompartments protein family. CsoS1 subfamily.</text>
</comment>
<dbReference type="PROSITE" id="PS51930">
    <property type="entry name" value="BMC_2"/>
    <property type="match status" value="1"/>
</dbReference>
<dbReference type="InterPro" id="IPR037233">
    <property type="entry name" value="CcmK-like_sf"/>
</dbReference>
<dbReference type="InterPro" id="IPR000249">
    <property type="entry name" value="BMC_dom"/>
</dbReference>
<comment type="caution">
    <text evidence="3">The sequence shown here is derived from an EMBL/GenBank/DDBJ whole genome shotgun (WGS) entry which is preliminary data.</text>
</comment>
<dbReference type="SMART" id="SM00877">
    <property type="entry name" value="BMC"/>
    <property type="match status" value="1"/>
</dbReference>
<dbReference type="EMBL" id="BARS01038715">
    <property type="protein sequence ID" value="GAG25700.1"/>
    <property type="molecule type" value="Genomic_DNA"/>
</dbReference>
<sequence length="99" mass="10003">MIRMAAIGQIETRGLVAAIQAADAMLKAASVELLSKENVGGGYVTVTVAGDVGAVKAALDAGGEAAKKTGELVSLNIIPRPHSGLESVFPGLSEVDKKT</sequence>
<dbReference type="PANTHER" id="PTHR33941">
    <property type="entry name" value="PROPANEDIOL UTILIZATION PROTEIN PDUA"/>
    <property type="match status" value="1"/>
</dbReference>
<organism evidence="3">
    <name type="scientific">marine sediment metagenome</name>
    <dbReference type="NCBI Taxonomy" id="412755"/>
    <lineage>
        <taxon>unclassified sequences</taxon>
        <taxon>metagenomes</taxon>
        <taxon>ecological metagenomes</taxon>
    </lineage>
</organism>
<dbReference type="PROSITE" id="PS01139">
    <property type="entry name" value="BMC_1"/>
    <property type="match status" value="1"/>
</dbReference>
<dbReference type="PANTHER" id="PTHR33941:SF11">
    <property type="entry name" value="BACTERIAL MICROCOMPARTMENT SHELL PROTEIN PDUJ"/>
    <property type="match status" value="1"/>
</dbReference>
<dbReference type="SUPFAM" id="SSF143414">
    <property type="entry name" value="CcmK-like"/>
    <property type="match status" value="1"/>
</dbReference>
<reference evidence="3" key="1">
    <citation type="journal article" date="2014" name="Front. Microbiol.">
        <title>High frequency of phylogenetically diverse reductive dehalogenase-homologous genes in deep subseafloor sedimentary metagenomes.</title>
        <authorList>
            <person name="Kawai M."/>
            <person name="Futagami T."/>
            <person name="Toyoda A."/>
            <person name="Takaki Y."/>
            <person name="Nishi S."/>
            <person name="Hori S."/>
            <person name="Arai W."/>
            <person name="Tsubouchi T."/>
            <person name="Morono Y."/>
            <person name="Uchiyama I."/>
            <person name="Ito T."/>
            <person name="Fujiyama A."/>
            <person name="Inagaki F."/>
            <person name="Takami H."/>
        </authorList>
    </citation>
    <scope>NUCLEOTIDE SEQUENCE</scope>
    <source>
        <strain evidence="3">Expedition CK06-06</strain>
    </source>
</reference>
<dbReference type="InterPro" id="IPR020808">
    <property type="entry name" value="Bact_microcomp_CS"/>
</dbReference>
<evidence type="ECO:0000256" key="1">
    <source>
        <dbReference type="ARBA" id="ARBA00023780"/>
    </source>
</evidence>
<name>X0W570_9ZZZZ</name>
<proteinExistence type="inferred from homology"/>
<dbReference type="Gene3D" id="3.30.70.1710">
    <property type="match status" value="1"/>
</dbReference>
<dbReference type="InterPro" id="IPR044872">
    <property type="entry name" value="CcmK/CsoS1_BMC"/>
</dbReference>
<evidence type="ECO:0000259" key="2">
    <source>
        <dbReference type="PROSITE" id="PS51930"/>
    </source>
</evidence>
<protein>
    <recommendedName>
        <fullName evidence="2">BMC domain-containing protein</fullName>
    </recommendedName>
</protein>
<dbReference type="Pfam" id="PF00936">
    <property type="entry name" value="BMC"/>
    <property type="match status" value="1"/>
</dbReference>
<feature type="domain" description="BMC" evidence="2">
    <location>
        <begin position="6"/>
        <end position="90"/>
    </location>
</feature>
<evidence type="ECO:0000313" key="3">
    <source>
        <dbReference type="EMBL" id="GAG25700.1"/>
    </source>
</evidence>
<accession>X0W570</accession>
<gene>
    <name evidence="3" type="ORF">S01H1_59208</name>
</gene>
<dbReference type="GO" id="GO:0031469">
    <property type="term" value="C:bacterial microcompartment"/>
    <property type="evidence" value="ECO:0007669"/>
    <property type="project" value="InterPro"/>
</dbReference>
<dbReference type="InterPro" id="IPR050575">
    <property type="entry name" value="BMC_shell"/>
</dbReference>
<dbReference type="CDD" id="cd07045">
    <property type="entry name" value="BMC_CcmK_like"/>
    <property type="match status" value="1"/>
</dbReference>
<dbReference type="AlphaFoldDB" id="X0W570"/>